<protein>
    <recommendedName>
        <fullName evidence="1">T6SS Phospholipase effector Tle1-like catalytic domain-containing protein</fullName>
    </recommendedName>
</protein>
<dbReference type="InParanoid" id="A0A0C3EC48"/>
<sequence length="611" mass="68218">MATAGQEHSSCRCTVLENTASRNLIVCLDGTCQRPSIRNSNILELCSQLVKSDDQLLFYNTGVGVSPDIPGRRGRVSDGIDILIGRHVEKGIMLAYGWLCKQYKDGDKIFLFGFSRGAYQVRALAGMIERVGILPPDVDHLIGYAFEAYSKSDDASSHQLQAVDAFKVEFSRSARVHFVGVWDTVSSVGVRRRKMLPLVTSCDHICYFRQALALDERRVKFGPEYVYGGRTDLANNDHVKEVWFPGSHSDVGGGNSLNPKLQSGEIPLLWMRVEASLKGLQLKPSVVMWKIEGLDKPITPPLNLWWWLLEILPFQRLCYNNTSRTTSRPHMGGPRQILRGQKVHVSALFKSGYKPSARFHHGFETWPAAIFWNDPRMHDCLQQLSPTWEVDIFDSCSVQSLLAALHLRRTNVDALDRLAFMASFDSGRSVIVGAENAEQTLASLLDDGNGSVRVSAAVTFCEVGWNWPLQSEPGGEPREVEHIIQDVNTFLESEDPRRACMSLPSLCKNAYLRGRLLSESNLRRLLTLIAADRTGTRCNENEDEEDVSSSIALHSAQALASLLELDENLCLQVTEVGGVSDLIPTLYSHREQVGITYFVRVIDDSTQMALY</sequence>
<dbReference type="HOGENOM" id="CLU_005049_5_1_1"/>
<evidence type="ECO:0000313" key="3">
    <source>
        <dbReference type="Proteomes" id="UP000053989"/>
    </source>
</evidence>
<dbReference type="Pfam" id="PF09994">
    <property type="entry name" value="T6SS_Tle1-like_cat"/>
    <property type="match status" value="1"/>
</dbReference>
<dbReference type="SUPFAM" id="SSF53474">
    <property type="entry name" value="alpha/beta-Hydrolases"/>
    <property type="match status" value="1"/>
</dbReference>
<reference evidence="3" key="2">
    <citation type="submission" date="2015-01" db="EMBL/GenBank/DDBJ databases">
        <title>Evolutionary Origins and Diversification of the Mycorrhizal Mutualists.</title>
        <authorList>
            <consortium name="DOE Joint Genome Institute"/>
            <consortium name="Mycorrhizal Genomics Consortium"/>
            <person name="Kohler A."/>
            <person name="Kuo A."/>
            <person name="Nagy L.G."/>
            <person name="Floudas D."/>
            <person name="Copeland A."/>
            <person name="Barry K.W."/>
            <person name="Cichocki N."/>
            <person name="Veneault-Fourrey C."/>
            <person name="LaButti K."/>
            <person name="Lindquist E.A."/>
            <person name="Lipzen A."/>
            <person name="Lundell T."/>
            <person name="Morin E."/>
            <person name="Murat C."/>
            <person name="Riley R."/>
            <person name="Ohm R."/>
            <person name="Sun H."/>
            <person name="Tunlid A."/>
            <person name="Henrissat B."/>
            <person name="Grigoriev I.V."/>
            <person name="Hibbett D.S."/>
            <person name="Martin F."/>
        </authorList>
    </citation>
    <scope>NUCLEOTIDE SEQUENCE [LARGE SCALE GENOMIC DNA]</scope>
    <source>
        <strain evidence="3">Foug A</strain>
    </source>
</reference>
<dbReference type="InterPro" id="IPR011989">
    <property type="entry name" value="ARM-like"/>
</dbReference>
<organism evidence="2 3">
    <name type="scientific">Scleroderma citrinum Foug A</name>
    <dbReference type="NCBI Taxonomy" id="1036808"/>
    <lineage>
        <taxon>Eukaryota</taxon>
        <taxon>Fungi</taxon>
        <taxon>Dikarya</taxon>
        <taxon>Basidiomycota</taxon>
        <taxon>Agaricomycotina</taxon>
        <taxon>Agaricomycetes</taxon>
        <taxon>Agaricomycetidae</taxon>
        <taxon>Boletales</taxon>
        <taxon>Sclerodermatineae</taxon>
        <taxon>Sclerodermataceae</taxon>
        <taxon>Scleroderma</taxon>
    </lineage>
</organism>
<evidence type="ECO:0000259" key="1">
    <source>
        <dbReference type="Pfam" id="PF09994"/>
    </source>
</evidence>
<dbReference type="PANTHER" id="PTHR33840:SF2">
    <property type="entry name" value="TLE1 PHOSPHOLIPASE DOMAIN-CONTAINING PROTEIN"/>
    <property type="match status" value="1"/>
</dbReference>
<keyword evidence="3" id="KW-1185">Reference proteome</keyword>
<accession>A0A0C3EC48</accession>
<dbReference type="Gene3D" id="1.25.10.10">
    <property type="entry name" value="Leucine-rich Repeat Variant"/>
    <property type="match status" value="1"/>
</dbReference>
<dbReference type="OrthoDB" id="538223at2759"/>
<reference evidence="2 3" key="1">
    <citation type="submission" date="2014-04" db="EMBL/GenBank/DDBJ databases">
        <authorList>
            <consortium name="DOE Joint Genome Institute"/>
            <person name="Kuo A."/>
            <person name="Kohler A."/>
            <person name="Nagy L.G."/>
            <person name="Floudas D."/>
            <person name="Copeland A."/>
            <person name="Barry K.W."/>
            <person name="Cichocki N."/>
            <person name="Veneault-Fourrey C."/>
            <person name="LaButti K."/>
            <person name="Lindquist E.A."/>
            <person name="Lipzen A."/>
            <person name="Lundell T."/>
            <person name="Morin E."/>
            <person name="Murat C."/>
            <person name="Sun H."/>
            <person name="Tunlid A."/>
            <person name="Henrissat B."/>
            <person name="Grigoriev I.V."/>
            <person name="Hibbett D.S."/>
            <person name="Martin F."/>
            <person name="Nordberg H.P."/>
            <person name="Cantor M.N."/>
            <person name="Hua S.X."/>
        </authorList>
    </citation>
    <scope>NUCLEOTIDE SEQUENCE [LARGE SCALE GENOMIC DNA]</scope>
    <source>
        <strain evidence="2 3">Foug A</strain>
    </source>
</reference>
<evidence type="ECO:0000313" key="2">
    <source>
        <dbReference type="EMBL" id="KIM65511.1"/>
    </source>
</evidence>
<dbReference type="EMBL" id="KN822022">
    <property type="protein sequence ID" value="KIM65511.1"/>
    <property type="molecule type" value="Genomic_DNA"/>
</dbReference>
<feature type="domain" description="T6SS Phospholipase effector Tle1-like catalytic" evidence="1">
    <location>
        <begin position="22"/>
        <end position="271"/>
    </location>
</feature>
<name>A0A0C3EC48_9AGAM</name>
<dbReference type="STRING" id="1036808.A0A0C3EC48"/>
<dbReference type="AlphaFoldDB" id="A0A0C3EC48"/>
<proteinExistence type="predicted"/>
<gene>
    <name evidence="2" type="ORF">SCLCIDRAFT_472020</name>
</gene>
<dbReference type="SUPFAM" id="SSF48371">
    <property type="entry name" value="ARM repeat"/>
    <property type="match status" value="1"/>
</dbReference>
<dbReference type="InterPro" id="IPR029058">
    <property type="entry name" value="AB_hydrolase_fold"/>
</dbReference>
<dbReference type="InterPro" id="IPR018712">
    <property type="entry name" value="Tle1-like_cat"/>
</dbReference>
<dbReference type="Proteomes" id="UP000053989">
    <property type="component" value="Unassembled WGS sequence"/>
</dbReference>
<dbReference type="InterPro" id="IPR016024">
    <property type="entry name" value="ARM-type_fold"/>
</dbReference>
<dbReference type="PANTHER" id="PTHR33840">
    <property type="match status" value="1"/>
</dbReference>